<organism evidence="2 3">
    <name type="scientific">Streptomyces exfoliatus</name>
    <name type="common">Streptomyces hydrogenans</name>
    <dbReference type="NCBI Taxonomy" id="1905"/>
    <lineage>
        <taxon>Bacteria</taxon>
        <taxon>Bacillati</taxon>
        <taxon>Actinomycetota</taxon>
        <taxon>Actinomycetes</taxon>
        <taxon>Kitasatosporales</taxon>
        <taxon>Streptomycetaceae</taxon>
        <taxon>Streptomyces</taxon>
    </lineage>
</organism>
<keyword evidence="3" id="KW-1185">Reference proteome</keyword>
<sequence length="162" mass="17703">MVGITGSDSGLDEAVERERAGAAGALREFLDSLDTAGRREAALALHRRVCRRSDEELARPAPAVLARQELGWSVAESDLLLARLPGRAAEAVRWLGVWRGRCGTGRWRRGSPGRWRTSPSGPGRRRRHWRGPRPCPESSAVCPEGRSRGVWCVRSQGAGMPS</sequence>
<evidence type="ECO:0000313" key="3">
    <source>
        <dbReference type="Proteomes" id="UP001551210"/>
    </source>
</evidence>
<accession>A0ABV3D0F1</accession>
<dbReference type="Proteomes" id="UP001551210">
    <property type="component" value="Unassembled WGS sequence"/>
</dbReference>
<reference evidence="2 3" key="1">
    <citation type="submission" date="2024-06" db="EMBL/GenBank/DDBJ databases">
        <title>The Natural Products Discovery Center: Release of the First 8490 Sequenced Strains for Exploring Actinobacteria Biosynthetic Diversity.</title>
        <authorList>
            <person name="Kalkreuter E."/>
            <person name="Kautsar S.A."/>
            <person name="Yang D."/>
            <person name="Bader C.D."/>
            <person name="Teijaro C.N."/>
            <person name="Fluegel L."/>
            <person name="Davis C.M."/>
            <person name="Simpson J.R."/>
            <person name="Lauterbach L."/>
            <person name="Steele A.D."/>
            <person name="Gui C."/>
            <person name="Meng S."/>
            <person name="Li G."/>
            <person name="Viehrig K."/>
            <person name="Ye F."/>
            <person name="Su P."/>
            <person name="Kiefer A.F."/>
            <person name="Nichols A."/>
            <person name="Cepeda A.J."/>
            <person name="Yan W."/>
            <person name="Fan B."/>
            <person name="Jiang Y."/>
            <person name="Adhikari A."/>
            <person name="Zheng C.-J."/>
            <person name="Schuster L."/>
            <person name="Cowan T.M."/>
            <person name="Smanski M.J."/>
            <person name="Chevrette M.G."/>
            <person name="De Carvalho L.P.S."/>
            <person name="Shen B."/>
        </authorList>
    </citation>
    <scope>NUCLEOTIDE SEQUENCE [LARGE SCALE GENOMIC DNA]</scope>
    <source>
        <strain evidence="2 3">NPDC045705</strain>
    </source>
</reference>
<dbReference type="RefSeq" id="WP_359211162.1">
    <property type="nucleotide sequence ID" value="NZ_JBEZAM010000034.1"/>
</dbReference>
<feature type="compositionally biased region" description="Low complexity" evidence="1">
    <location>
        <begin position="112"/>
        <end position="122"/>
    </location>
</feature>
<gene>
    <name evidence="2" type="ORF">AB0A76_22485</name>
</gene>
<evidence type="ECO:0000313" key="2">
    <source>
        <dbReference type="EMBL" id="MEU7295949.1"/>
    </source>
</evidence>
<dbReference type="EMBL" id="JBEZAM010000034">
    <property type="protein sequence ID" value="MEU7295949.1"/>
    <property type="molecule type" value="Genomic_DNA"/>
</dbReference>
<evidence type="ECO:0000256" key="1">
    <source>
        <dbReference type="SAM" id="MobiDB-lite"/>
    </source>
</evidence>
<feature type="region of interest" description="Disordered" evidence="1">
    <location>
        <begin position="109"/>
        <end position="140"/>
    </location>
</feature>
<proteinExistence type="predicted"/>
<protein>
    <submittedName>
        <fullName evidence="2">Uncharacterized protein</fullName>
    </submittedName>
</protein>
<name>A0ABV3D0F1_STREX</name>
<comment type="caution">
    <text evidence="2">The sequence shown here is derived from an EMBL/GenBank/DDBJ whole genome shotgun (WGS) entry which is preliminary data.</text>
</comment>